<organism evidence="2">
    <name type="scientific">Cyprideis torosa</name>
    <dbReference type="NCBI Taxonomy" id="163714"/>
    <lineage>
        <taxon>Eukaryota</taxon>
        <taxon>Metazoa</taxon>
        <taxon>Ecdysozoa</taxon>
        <taxon>Arthropoda</taxon>
        <taxon>Crustacea</taxon>
        <taxon>Oligostraca</taxon>
        <taxon>Ostracoda</taxon>
        <taxon>Podocopa</taxon>
        <taxon>Podocopida</taxon>
        <taxon>Cytherocopina</taxon>
        <taxon>Cytheroidea</taxon>
        <taxon>Cytherideidae</taxon>
        <taxon>Cyprideis</taxon>
    </lineage>
</organism>
<feature type="region of interest" description="Disordered" evidence="1">
    <location>
        <begin position="327"/>
        <end position="468"/>
    </location>
</feature>
<proteinExistence type="predicted"/>
<feature type="compositionally biased region" description="Pro residues" evidence="1">
    <location>
        <begin position="414"/>
        <end position="425"/>
    </location>
</feature>
<feature type="non-terminal residue" evidence="2">
    <location>
        <position position="1"/>
    </location>
</feature>
<dbReference type="Gene3D" id="1.10.30.10">
    <property type="entry name" value="High mobility group box domain"/>
    <property type="match status" value="1"/>
</dbReference>
<feature type="region of interest" description="Disordered" evidence="1">
    <location>
        <begin position="135"/>
        <end position="228"/>
    </location>
</feature>
<evidence type="ECO:0000313" key="2">
    <source>
        <dbReference type="EMBL" id="CAD7235607.1"/>
    </source>
</evidence>
<gene>
    <name evidence="2" type="ORF">CTOB1V02_LOCUS13422</name>
</gene>
<dbReference type="GO" id="GO:0005634">
    <property type="term" value="C:nucleus"/>
    <property type="evidence" value="ECO:0007669"/>
    <property type="project" value="UniProtKB-ARBA"/>
</dbReference>
<evidence type="ECO:0000256" key="1">
    <source>
        <dbReference type="SAM" id="MobiDB-lite"/>
    </source>
</evidence>
<reference evidence="2" key="1">
    <citation type="submission" date="2020-11" db="EMBL/GenBank/DDBJ databases">
        <authorList>
            <person name="Tran Van P."/>
        </authorList>
    </citation>
    <scope>NUCLEOTIDE SEQUENCE</scope>
</reference>
<dbReference type="OrthoDB" id="308383at2759"/>
<feature type="region of interest" description="Disordered" evidence="1">
    <location>
        <begin position="48"/>
        <end position="85"/>
    </location>
</feature>
<feature type="compositionally biased region" description="Pro residues" evidence="1">
    <location>
        <begin position="202"/>
        <end position="211"/>
    </location>
</feature>
<dbReference type="EMBL" id="OB673724">
    <property type="protein sequence ID" value="CAD7235607.1"/>
    <property type="molecule type" value="Genomic_DNA"/>
</dbReference>
<feature type="region of interest" description="Disordered" evidence="1">
    <location>
        <begin position="272"/>
        <end position="306"/>
    </location>
</feature>
<name>A0A7R8WV96_9CRUS</name>
<feature type="non-terminal residue" evidence="2">
    <location>
        <position position="501"/>
    </location>
</feature>
<accession>A0A7R8WV96</accession>
<dbReference type="InterPro" id="IPR036910">
    <property type="entry name" value="HMG_box_dom_sf"/>
</dbReference>
<protein>
    <submittedName>
        <fullName evidence="2">Uncharacterized protein</fullName>
    </submittedName>
</protein>
<sequence>EASSASELLSATALNDNLVDAAISRYRKKKLECTLELTEDEMRAIEKVKEEEAEKKKAEEAEKKKAEEAEKKDQEEQEIKKTKELLKEQDNIIKVEAAQEETKMPAIVAPQANKPEVEEDVLNVMLPFPEHLLDIDNIDPGLLEGDQEPLGDISDSALEDDPVGSVLSSNPRRVQSPGRLPLRQRDAPPKATSIGPEDPAVAKPPSPPQLPPHSQSGASAVNLGGPHSRDELASLDMIGTGLANIAAHMVSDSALSHMDSQDVEDLFKGVLSESAPPPQPEPVLLAGHTHQAPPPAPPQPIREHMAPSQPIRQPMHHAHAVSMEGAYHHHPPATPQYRYPPASMGMPQQPAPPHLASPDPHHPQQLVSPTTGHLVTQGPPPLLSPGAPMTNRGPPMGQTPPHAISPSHGGAGPPAMPPSPSPMGGPSPGMHSVVQQKAPTPPAPPVTPTGTETQSSNSSARSSARWEADEALGSMATISSVLFANLKHPELKENFPSELEG</sequence>
<feature type="compositionally biased region" description="Low complexity" evidence="1">
    <location>
        <begin position="448"/>
        <end position="465"/>
    </location>
</feature>
<dbReference type="AlphaFoldDB" id="A0A7R8WV96"/>
<feature type="compositionally biased region" description="Polar residues" evidence="1">
    <location>
        <begin position="365"/>
        <end position="374"/>
    </location>
</feature>